<dbReference type="AlphaFoldDB" id="A0A315VTQ5"/>
<dbReference type="FunFam" id="4.10.800.10:FF:000002">
    <property type="entry name" value="Insulin-like growth factor-binding protein 2"/>
    <property type="match status" value="1"/>
</dbReference>
<evidence type="ECO:0000256" key="3">
    <source>
        <dbReference type="ARBA" id="ARBA00022525"/>
    </source>
</evidence>
<dbReference type="InterPro" id="IPR022321">
    <property type="entry name" value="IGFBP_1-6_chordata"/>
</dbReference>
<dbReference type="FunFam" id="4.10.40.20:FF:000001">
    <property type="entry name" value="Insulin-like growth factor binding protein 5"/>
    <property type="match status" value="1"/>
</dbReference>
<organism evidence="12 13">
    <name type="scientific">Gambusia affinis</name>
    <name type="common">Western mosquitofish</name>
    <name type="synonym">Heterandria affinis</name>
    <dbReference type="NCBI Taxonomy" id="33528"/>
    <lineage>
        <taxon>Eukaryota</taxon>
        <taxon>Metazoa</taxon>
        <taxon>Chordata</taxon>
        <taxon>Craniata</taxon>
        <taxon>Vertebrata</taxon>
        <taxon>Euteleostomi</taxon>
        <taxon>Actinopterygii</taxon>
        <taxon>Neopterygii</taxon>
        <taxon>Teleostei</taxon>
        <taxon>Neoteleostei</taxon>
        <taxon>Acanthomorphata</taxon>
        <taxon>Ovalentaria</taxon>
        <taxon>Atherinomorphae</taxon>
        <taxon>Cyprinodontiformes</taxon>
        <taxon>Poeciliidae</taxon>
        <taxon>Poeciliinae</taxon>
        <taxon>Gambusia</taxon>
    </lineage>
</organism>
<comment type="caution">
    <text evidence="8">Lacks conserved residue(s) required for the propagation of feature annotation.</text>
</comment>
<keyword evidence="13" id="KW-1185">Reference proteome</keyword>
<dbReference type="Proteomes" id="UP000250572">
    <property type="component" value="Unassembled WGS sequence"/>
</dbReference>
<dbReference type="InterPro" id="IPR009030">
    <property type="entry name" value="Growth_fac_rcpt_cys_sf"/>
</dbReference>
<dbReference type="GO" id="GO:0031995">
    <property type="term" value="F:insulin-like growth factor II binding"/>
    <property type="evidence" value="ECO:0007669"/>
    <property type="project" value="TreeGrafter"/>
</dbReference>
<dbReference type="PROSITE" id="PS51162">
    <property type="entry name" value="THYROGLOBULIN_1_2"/>
    <property type="match status" value="1"/>
</dbReference>
<reference evidence="12 13" key="1">
    <citation type="journal article" date="2018" name="G3 (Bethesda)">
        <title>A High-Quality Reference Genome for the Invasive Mosquitofish Gambusia affinis Using a Chicago Library.</title>
        <authorList>
            <person name="Hoffberg S.L."/>
            <person name="Troendle N.J."/>
            <person name="Glenn T.C."/>
            <person name="Mahmud O."/>
            <person name="Louha S."/>
            <person name="Chalopin D."/>
            <person name="Bennetzen J.L."/>
            <person name="Mauricio R."/>
        </authorList>
    </citation>
    <scope>NUCLEOTIDE SEQUENCE [LARGE SCALE GENOMIC DNA]</scope>
    <source>
        <strain evidence="12">NE01/NJP1002.9</strain>
        <tissue evidence="12">Muscle</tissue>
    </source>
</reference>
<keyword evidence="9" id="KW-0472">Membrane</keyword>
<evidence type="ECO:0000256" key="6">
    <source>
        <dbReference type="ARBA" id="ARBA00023157"/>
    </source>
</evidence>
<keyword evidence="7" id="KW-0340">Growth factor binding</keyword>
<keyword evidence="3" id="KW-0964">Secreted</keyword>
<gene>
    <name evidence="12" type="ORF">CCH79_00013764</name>
</gene>
<dbReference type="CDD" id="cd00191">
    <property type="entry name" value="TY"/>
    <property type="match status" value="1"/>
</dbReference>
<evidence type="ECO:0000256" key="7">
    <source>
        <dbReference type="ARBA" id="ARBA00023183"/>
    </source>
</evidence>
<evidence type="ECO:0000256" key="1">
    <source>
        <dbReference type="ARBA" id="ARBA00003811"/>
    </source>
</evidence>
<dbReference type="SMART" id="SM00121">
    <property type="entry name" value="IB"/>
    <property type="match status" value="1"/>
</dbReference>
<keyword evidence="6" id="KW-1015">Disulfide bond</keyword>
<evidence type="ECO:0000256" key="2">
    <source>
        <dbReference type="ARBA" id="ARBA00004613"/>
    </source>
</evidence>
<dbReference type="PROSITE" id="PS00222">
    <property type="entry name" value="IGFBP_N_1"/>
    <property type="match status" value="1"/>
</dbReference>
<dbReference type="InterPro" id="IPR000716">
    <property type="entry name" value="Thyroglobulin_1"/>
</dbReference>
<evidence type="ECO:0000256" key="8">
    <source>
        <dbReference type="PROSITE-ProRule" id="PRU00500"/>
    </source>
</evidence>
<dbReference type="PRINTS" id="PR01978">
    <property type="entry name" value="IGFBPFAMILY2"/>
</dbReference>
<dbReference type="Gene3D" id="4.10.800.10">
    <property type="entry name" value="Thyroglobulin type-1"/>
    <property type="match status" value="1"/>
</dbReference>
<dbReference type="Pfam" id="PF00086">
    <property type="entry name" value="Thyroglobulin_1"/>
    <property type="match status" value="1"/>
</dbReference>
<evidence type="ECO:0008006" key="14">
    <source>
        <dbReference type="Google" id="ProtNLM"/>
    </source>
</evidence>
<dbReference type="Pfam" id="PF00219">
    <property type="entry name" value="IGFBP"/>
    <property type="match status" value="1"/>
</dbReference>
<proteinExistence type="predicted"/>
<evidence type="ECO:0000259" key="10">
    <source>
        <dbReference type="PROSITE" id="PS51162"/>
    </source>
</evidence>
<accession>A0A315VTQ5</accession>
<feature type="transmembrane region" description="Helical" evidence="9">
    <location>
        <begin position="31"/>
        <end position="57"/>
    </location>
</feature>
<dbReference type="GO" id="GO:0005615">
    <property type="term" value="C:extracellular space"/>
    <property type="evidence" value="ECO:0007669"/>
    <property type="project" value="TreeGrafter"/>
</dbReference>
<dbReference type="InterPro" id="IPR012210">
    <property type="entry name" value="IGFBP-2"/>
</dbReference>
<dbReference type="PROSITE" id="PS51323">
    <property type="entry name" value="IGFBP_N_2"/>
    <property type="match status" value="1"/>
</dbReference>
<dbReference type="InterPro" id="IPR017891">
    <property type="entry name" value="Insulin_GF-bd_Cys-rich_CS"/>
</dbReference>
<keyword evidence="4" id="KW-0341">Growth regulation</keyword>
<dbReference type="PANTHER" id="PTHR11551">
    <property type="entry name" value="INSULIN-LIKE GROWTH FACTOR BINDING PROTEIN"/>
    <property type="match status" value="1"/>
</dbReference>
<keyword evidence="5" id="KW-0732">Signal</keyword>
<evidence type="ECO:0000259" key="11">
    <source>
        <dbReference type="PROSITE" id="PS51323"/>
    </source>
</evidence>
<keyword evidence="9" id="KW-1133">Transmembrane helix</keyword>
<name>A0A315VTQ5_GAMAF</name>
<evidence type="ECO:0000256" key="4">
    <source>
        <dbReference type="ARBA" id="ARBA00022604"/>
    </source>
</evidence>
<dbReference type="InterPro" id="IPR036857">
    <property type="entry name" value="Thyroglobulin_1_sf"/>
</dbReference>
<dbReference type="PANTHER" id="PTHR11551:SF5">
    <property type="entry name" value="INSULIN-LIKE GROWTH FACTOR-BINDING PROTEIN 2"/>
    <property type="match status" value="1"/>
</dbReference>
<dbReference type="SUPFAM" id="SSF57184">
    <property type="entry name" value="Growth factor receptor domain"/>
    <property type="match status" value="1"/>
</dbReference>
<protein>
    <recommendedName>
        <fullName evidence="14">Thyroglobulin type-1 domain-containing protein</fullName>
    </recommendedName>
</protein>
<feature type="domain" description="IGFBP N-terminal" evidence="11">
    <location>
        <begin position="61"/>
        <end position="141"/>
    </location>
</feature>
<comment type="subcellular location">
    <subcellularLocation>
        <location evidence="2">Secreted</location>
    </subcellularLocation>
</comment>
<comment type="caution">
    <text evidence="12">The sequence shown here is derived from an EMBL/GenBank/DDBJ whole genome shotgun (WGS) entry which is preliminary data.</text>
</comment>
<keyword evidence="9" id="KW-0812">Transmembrane</keyword>
<sequence>METESRKKDSLIPEINATVTFKQAAAVAPCWAAATLCAVAAVMFGFLLALLALPGLLRGDLVFRCPRCTAENQDSCPKVTLCAEIVREPGCGCCPVCARLEGEFCGVYTPRCSTGLLCSPSVDAELPLQQLIQGFGRCTRSVEQDPGLDLLPTNEVHGTESPLVKRPLADPWNRQEKARIQTQNELRTRMRTSPHDERVQREPPSSCQQELDLVLEEISRMTSEDNRGPLENLYGLKIPNCDRHGLYNLKQCNMSTHGQRGECWCVDPLTGVQIPETPRVRGDPNCHRFQEALRAPPTTAR</sequence>
<dbReference type="GO" id="GO:0048640">
    <property type="term" value="P:negative regulation of developmental growth"/>
    <property type="evidence" value="ECO:0007669"/>
    <property type="project" value="UniProtKB-ARBA"/>
</dbReference>
<dbReference type="Gene3D" id="4.10.40.20">
    <property type="match status" value="1"/>
</dbReference>
<dbReference type="InterPro" id="IPR000867">
    <property type="entry name" value="IGFBP-like"/>
</dbReference>
<dbReference type="EMBL" id="NHOQ01001193">
    <property type="protein sequence ID" value="PWA26221.1"/>
    <property type="molecule type" value="Genomic_DNA"/>
</dbReference>
<feature type="domain" description="Thyroglobulin type-1" evidence="10">
    <location>
        <begin position="204"/>
        <end position="286"/>
    </location>
</feature>
<dbReference type="GO" id="GO:0031994">
    <property type="term" value="F:insulin-like growth factor I binding"/>
    <property type="evidence" value="ECO:0007669"/>
    <property type="project" value="TreeGrafter"/>
</dbReference>
<evidence type="ECO:0000313" key="13">
    <source>
        <dbReference type="Proteomes" id="UP000250572"/>
    </source>
</evidence>
<dbReference type="SMART" id="SM00211">
    <property type="entry name" value="TY"/>
    <property type="match status" value="1"/>
</dbReference>
<evidence type="ECO:0000256" key="5">
    <source>
        <dbReference type="ARBA" id="ARBA00022729"/>
    </source>
</evidence>
<evidence type="ECO:0000313" key="12">
    <source>
        <dbReference type="EMBL" id="PWA26221.1"/>
    </source>
</evidence>
<dbReference type="PRINTS" id="PR01976">
    <property type="entry name" value="IGFBPFAMILY"/>
</dbReference>
<comment type="function">
    <text evidence="1">IGF-binding proteins prolong the half-life of the IGFs and have been shown to either inhibit or stimulate the growth promoting effects of the IGFs on cell culture. They alter the interaction of IGFs with their cell surface receptors.</text>
</comment>
<evidence type="ECO:0000256" key="9">
    <source>
        <dbReference type="SAM" id="Phobius"/>
    </source>
</evidence>
<dbReference type="GO" id="GO:0043567">
    <property type="term" value="P:regulation of insulin-like growth factor receptor signaling pathway"/>
    <property type="evidence" value="ECO:0007669"/>
    <property type="project" value="TreeGrafter"/>
</dbReference>
<dbReference type="SUPFAM" id="SSF57610">
    <property type="entry name" value="Thyroglobulin type-1 domain"/>
    <property type="match status" value="1"/>
</dbReference>